<dbReference type="PANTHER" id="PTHR15680">
    <property type="entry name" value="RIBOSOMAL PROTEIN L19"/>
    <property type="match status" value="1"/>
</dbReference>
<dbReference type="SUPFAM" id="SSF50104">
    <property type="entry name" value="Translation proteins SH3-like domain"/>
    <property type="match status" value="1"/>
</dbReference>
<organism evidence="5 6">
    <name type="scientific">Imshaugia aleurites</name>
    <dbReference type="NCBI Taxonomy" id="172621"/>
    <lineage>
        <taxon>Eukaryota</taxon>
        <taxon>Fungi</taxon>
        <taxon>Dikarya</taxon>
        <taxon>Ascomycota</taxon>
        <taxon>Pezizomycotina</taxon>
        <taxon>Lecanoromycetes</taxon>
        <taxon>OSLEUM clade</taxon>
        <taxon>Lecanoromycetidae</taxon>
        <taxon>Lecanorales</taxon>
        <taxon>Lecanorineae</taxon>
        <taxon>Parmeliaceae</taxon>
        <taxon>Imshaugia</taxon>
    </lineage>
</organism>
<dbReference type="GO" id="GO:0005762">
    <property type="term" value="C:mitochondrial large ribosomal subunit"/>
    <property type="evidence" value="ECO:0007669"/>
    <property type="project" value="TreeGrafter"/>
</dbReference>
<keyword evidence="3" id="KW-0687">Ribonucleoprotein</keyword>
<dbReference type="Proteomes" id="UP000664534">
    <property type="component" value="Unassembled WGS sequence"/>
</dbReference>
<evidence type="ECO:0000256" key="2">
    <source>
        <dbReference type="ARBA" id="ARBA00022980"/>
    </source>
</evidence>
<evidence type="ECO:0000313" key="6">
    <source>
        <dbReference type="Proteomes" id="UP000664534"/>
    </source>
</evidence>
<evidence type="ECO:0008006" key="7">
    <source>
        <dbReference type="Google" id="ProtNLM"/>
    </source>
</evidence>
<accession>A0A8H3IY41</accession>
<evidence type="ECO:0000256" key="4">
    <source>
        <dbReference type="SAM" id="MobiDB-lite"/>
    </source>
</evidence>
<dbReference type="GO" id="GO:0003735">
    <property type="term" value="F:structural constituent of ribosome"/>
    <property type="evidence" value="ECO:0007669"/>
    <property type="project" value="InterPro"/>
</dbReference>
<proteinExistence type="inferred from homology"/>
<dbReference type="InterPro" id="IPR008991">
    <property type="entry name" value="Translation_prot_SH3-like_sf"/>
</dbReference>
<feature type="compositionally biased region" description="Pro residues" evidence="4">
    <location>
        <begin position="40"/>
        <end position="51"/>
    </location>
</feature>
<reference evidence="5" key="1">
    <citation type="submission" date="2021-03" db="EMBL/GenBank/DDBJ databases">
        <authorList>
            <person name="Tagirdzhanova G."/>
        </authorList>
    </citation>
    <scope>NUCLEOTIDE SEQUENCE</scope>
</reference>
<comment type="caution">
    <text evidence="5">The sequence shown here is derived from an EMBL/GenBank/DDBJ whole genome shotgun (WGS) entry which is preliminary data.</text>
</comment>
<dbReference type="EMBL" id="CAJPDT010000102">
    <property type="protein sequence ID" value="CAF9937808.1"/>
    <property type="molecule type" value="Genomic_DNA"/>
</dbReference>
<dbReference type="GO" id="GO:0006412">
    <property type="term" value="P:translation"/>
    <property type="evidence" value="ECO:0007669"/>
    <property type="project" value="InterPro"/>
</dbReference>
<feature type="region of interest" description="Disordered" evidence="4">
    <location>
        <begin position="21"/>
        <end position="80"/>
    </location>
</feature>
<evidence type="ECO:0000256" key="3">
    <source>
        <dbReference type="ARBA" id="ARBA00023274"/>
    </source>
</evidence>
<dbReference type="InterPro" id="IPR038657">
    <property type="entry name" value="Ribosomal_bL19_sf"/>
</dbReference>
<dbReference type="Pfam" id="PF01245">
    <property type="entry name" value="Ribosomal_L19"/>
    <property type="match status" value="1"/>
</dbReference>
<dbReference type="OrthoDB" id="432645at2759"/>
<protein>
    <recommendedName>
        <fullName evidence="7">Ribosomal protein L19</fullName>
    </recommendedName>
</protein>
<evidence type="ECO:0000256" key="1">
    <source>
        <dbReference type="ARBA" id="ARBA00005781"/>
    </source>
</evidence>
<sequence length="241" mass="27129">MASTAPIFRQSSCWKPLLRQSRQRRPCTRCLSTALSTTPSQPPPPPPPPRLRSPFRILNDSTHTSPKKIKTYPPPPSHRAKHPFPLADWQAQHLAELDPTGSRSRLFDETNPDVPRVGDILLVTFKTGDPFAGVCMVIKRRGVDTGVLLRNKLLMVGVEMWVKVYSPNVRAIEVVKRAEKRARRGKLYYMRKPKHDKGSVEKEVEEYLKRRRLIRSGALGVKDPSKSAKNPSSARSGVGAR</sequence>
<dbReference type="PANTHER" id="PTHR15680:SF9">
    <property type="entry name" value="LARGE RIBOSOMAL SUBUNIT PROTEIN BL19M"/>
    <property type="match status" value="1"/>
</dbReference>
<keyword evidence="2" id="KW-0689">Ribosomal protein</keyword>
<gene>
    <name evidence="5" type="ORF">IMSHALPRED_000554</name>
</gene>
<dbReference type="InterPro" id="IPR001857">
    <property type="entry name" value="Ribosomal_bL19"/>
</dbReference>
<dbReference type="Gene3D" id="2.30.30.790">
    <property type="match status" value="1"/>
</dbReference>
<evidence type="ECO:0000313" key="5">
    <source>
        <dbReference type="EMBL" id="CAF9937808.1"/>
    </source>
</evidence>
<name>A0A8H3IY41_9LECA</name>
<comment type="similarity">
    <text evidence="1">Belongs to the bacterial ribosomal protein bL19 family.</text>
</comment>
<dbReference type="AlphaFoldDB" id="A0A8H3IY41"/>
<keyword evidence="6" id="KW-1185">Reference proteome</keyword>
<feature type="region of interest" description="Disordered" evidence="4">
    <location>
        <begin position="217"/>
        <end position="241"/>
    </location>
</feature>